<dbReference type="AlphaFoldDB" id="J9F5F7"/>
<organism evidence="1 2">
    <name type="scientific">Wuchereria bancrofti</name>
    <dbReference type="NCBI Taxonomy" id="6293"/>
    <lineage>
        <taxon>Eukaryota</taxon>
        <taxon>Metazoa</taxon>
        <taxon>Ecdysozoa</taxon>
        <taxon>Nematoda</taxon>
        <taxon>Chromadorea</taxon>
        <taxon>Rhabditida</taxon>
        <taxon>Spirurina</taxon>
        <taxon>Spiruromorpha</taxon>
        <taxon>Filarioidea</taxon>
        <taxon>Onchocercidae</taxon>
        <taxon>Wuchereria</taxon>
    </lineage>
</organism>
<protein>
    <submittedName>
        <fullName evidence="1">Uncharacterized protein</fullName>
    </submittedName>
</protein>
<comment type="caution">
    <text evidence="1">The sequence shown here is derived from an EMBL/GenBank/DDBJ whole genome shotgun (WGS) entry which is preliminary data.</text>
</comment>
<proteinExistence type="predicted"/>
<reference evidence="2" key="1">
    <citation type="submission" date="2012-08" db="EMBL/GenBank/DDBJ databases">
        <title>The Genome Sequence of Wuchereria bancrofti.</title>
        <authorList>
            <person name="Nutman T.B."/>
            <person name="Fink D.L."/>
            <person name="Russ C."/>
            <person name="Young S."/>
            <person name="Zeng Q."/>
            <person name="Koehrsen M."/>
            <person name="Alvarado L."/>
            <person name="Berlin A."/>
            <person name="Chapman S.B."/>
            <person name="Chen Z."/>
            <person name="Freedman E."/>
            <person name="Gellesch M."/>
            <person name="Goldberg J."/>
            <person name="Griggs A."/>
            <person name="Gujja S."/>
            <person name="Heilman E.R."/>
            <person name="Heiman D."/>
            <person name="Hepburn T."/>
            <person name="Howarth C."/>
            <person name="Jen D."/>
            <person name="Larson L."/>
            <person name="Lewis B."/>
            <person name="Mehta T."/>
            <person name="Park D."/>
            <person name="Pearson M."/>
            <person name="Roberts A."/>
            <person name="Saif S."/>
            <person name="Shea T."/>
            <person name="Shenoy N."/>
            <person name="Sisk P."/>
            <person name="Stolte C."/>
            <person name="Sykes S."/>
            <person name="Walk T."/>
            <person name="White J."/>
            <person name="Yandava C."/>
            <person name="Haas B."/>
            <person name="Henn M.R."/>
            <person name="Nusbaum C."/>
            <person name="Birren B."/>
        </authorList>
    </citation>
    <scope>NUCLEOTIDE SEQUENCE [LARGE SCALE GENOMIC DNA]</scope>
    <source>
        <strain evidence="2">NA</strain>
    </source>
</reference>
<evidence type="ECO:0000313" key="1">
    <source>
        <dbReference type="EMBL" id="EJW82569.1"/>
    </source>
</evidence>
<sequence length="58" mass="6435">MALVSSPSLSWTPSIFPSSFTTRRPSIYWAMKDGNGTDVFVVNAALFLYLSLYTKNGK</sequence>
<dbReference type="EMBL" id="ADBV01002790">
    <property type="protein sequence ID" value="EJW82569.1"/>
    <property type="molecule type" value="Genomic_DNA"/>
</dbReference>
<accession>J9F5F7</accession>
<gene>
    <name evidence="1" type="ORF">WUBG_06523</name>
</gene>
<evidence type="ECO:0000313" key="2">
    <source>
        <dbReference type="Proteomes" id="UP000004810"/>
    </source>
</evidence>
<name>J9F5F7_WUCBA</name>
<dbReference type="Proteomes" id="UP000004810">
    <property type="component" value="Unassembled WGS sequence"/>
</dbReference>